<evidence type="ECO:0000313" key="3">
    <source>
        <dbReference type="Proteomes" id="UP000199008"/>
    </source>
</evidence>
<dbReference type="OrthoDB" id="7845843at2"/>
<dbReference type="InterPro" id="IPR012337">
    <property type="entry name" value="RNaseH-like_sf"/>
</dbReference>
<organism evidence="2 3">
    <name type="scientific">Lacicoccus qingdaonensis</name>
    <dbReference type="NCBI Taxonomy" id="576118"/>
    <lineage>
        <taxon>Bacteria</taxon>
        <taxon>Bacillati</taxon>
        <taxon>Bacillota</taxon>
        <taxon>Bacilli</taxon>
        <taxon>Bacillales</taxon>
        <taxon>Salinicoccaceae</taxon>
        <taxon>Lacicoccus</taxon>
    </lineage>
</organism>
<dbReference type="EMBL" id="FNFY01000004">
    <property type="protein sequence ID" value="SDK51238.1"/>
    <property type="molecule type" value="Genomic_DNA"/>
</dbReference>
<dbReference type="InterPro" id="IPR002156">
    <property type="entry name" value="RNaseH_domain"/>
</dbReference>
<dbReference type="CDD" id="cd09279">
    <property type="entry name" value="RNase_HI_like"/>
    <property type="match status" value="1"/>
</dbReference>
<dbReference type="PROSITE" id="PS50879">
    <property type="entry name" value="RNASE_H_1"/>
    <property type="match status" value="1"/>
</dbReference>
<proteinExistence type="predicted"/>
<dbReference type="STRING" id="576118.SAMN05216216_10473"/>
<evidence type="ECO:0000259" key="1">
    <source>
        <dbReference type="PROSITE" id="PS50879"/>
    </source>
</evidence>
<dbReference type="GO" id="GO:0003676">
    <property type="term" value="F:nucleic acid binding"/>
    <property type="evidence" value="ECO:0007669"/>
    <property type="project" value="InterPro"/>
</dbReference>
<dbReference type="SUPFAM" id="SSF53098">
    <property type="entry name" value="Ribonuclease H-like"/>
    <property type="match status" value="1"/>
</dbReference>
<dbReference type="InterPro" id="IPR036397">
    <property type="entry name" value="RNaseH_sf"/>
</dbReference>
<keyword evidence="3" id="KW-1185">Reference proteome</keyword>
<gene>
    <name evidence="2" type="ORF">SAMN05216216_10473</name>
</gene>
<reference evidence="3" key="1">
    <citation type="submission" date="2016-10" db="EMBL/GenBank/DDBJ databases">
        <authorList>
            <person name="Varghese N."/>
            <person name="Submissions S."/>
        </authorList>
    </citation>
    <scope>NUCLEOTIDE SEQUENCE [LARGE SCALE GENOMIC DNA]</scope>
    <source>
        <strain evidence="3">CGMCC 1.8895</strain>
    </source>
</reference>
<sequence length="131" mass="14878">MALIYIDAAARQNPVYAAGAAVINDEGTRHEFKFDLGALDNHEAEWAVLDKAVDEVIALNITSVIIHTDSKIISDSFDRYFVKNKKFQPYFNSVRRKSAGFDLFLVSHTPRNRNKSADHLAKEALYKYTKK</sequence>
<dbReference type="GO" id="GO:0004523">
    <property type="term" value="F:RNA-DNA hybrid ribonuclease activity"/>
    <property type="evidence" value="ECO:0007669"/>
    <property type="project" value="InterPro"/>
</dbReference>
<dbReference type="AlphaFoldDB" id="A0A1G9CHY0"/>
<dbReference type="Proteomes" id="UP000199008">
    <property type="component" value="Unassembled WGS sequence"/>
</dbReference>
<feature type="domain" description="RNase H type-1" evidence="1">
    <location>
        <begin position="1"/>
        <end position="126"/>
    </location>
</feature>
<protein>
    <submittedName>
        <fullName evidence="2">Ribonuclease HI</fullName>
    </submittedName>
</protein>
<evidence type="ECO:0000313" key="2">
    <source>
        <dbReference type="EMBL" id="SDK51238.1"/>
    </source>
</evidence>
<dbReference type="Gene3D" id="3.30.420.10">
    <property type="entry name" value="Ribonuclease H-like superfamily/Ribonuclease H"/>
    <property type="match status" value="1"/>
</dbReference>
<dbReference type="RefSeq" id="WP_092984836.1">
    <property type="nucleotide sequence ID" value="NZ_FNFY01000004.1"/>
</dbReference>
<dbReference type="Pfam" id="PF13456">
    <property type="entry name" value="RVT_3"/>
    <property type="match status" value="1"/>
</dbReference>
<accession>A0A1G9CHY0</accession>
<name>A0A1G9CHY0_9BACL</name>